<keyword evidence="5" id="KW-1185">Reference proteome</keyword>
<feature type="chain" id="PRO_5028983575" evidence="2">
    <location>
        <begin position="21"/>
        <end position="497"/>
    </location>
</feature>
<reference evidence="4 5" key="1">
    <citation type="submission" date="2019-04" db="EMBL/GenBank/DDBJ databases">
        <authorList>
            <person name="Van Vliet M D."/>
        </authorList>
    </citation>
    <scope>NUCLEOTIDE SEQUENCE [LARGE SCALE GENOMIC DNA]</scope>
    <source>
        <strain evidence="4 5">F21</strain>
    </source>
</reference>
<comment type="similarity">
    <text evidence="1">Belongs to the sulfatase family.</text>
</comment>
<dbReference type="Proteomes" id="UP000346198">
    <property type="component" value="Unassembled WGS sequence"/>
</dbReference>
<proteinExistence type="inferred from homology"/>
<evidence type="ECO:0000313" key="4">
    <source>
        <dbReference type="EMBL" id="VGO18831.1"/>
    </source>
</evidence>
<name>A0A6C2UHE3_9BACT</name>
<dbReference type="InterPro" id="IPR000917">
    <property type="entry name" value="Sulfatase_N"/>
</dbReference>
<gene>
    <name evidence="4" type="ORF">SCARR_00884</name>
</gene>
<dbReference type="InterPro" id="IPR050738">
    <property type="entry name" value="Sulfatase"/>
</dbReference>
<dbReference type="PANTHER" id="PTHR42693:SF33">
    <property type="entry name" value="ARYLSULFATASE"/>
    <property type="match status" value="1"/>
</dbReference>
<evidence type="ECO:0000256" key="2">
    <source>
        <dbReference type="SAM" id="SignalP"/>
    </source>
</evidence>
<dbReference type="InterPro" id="IPR017850">
    <property type="entry name" value="Alkaline_phosphatase_core_sf"/>
</dbReference>
<organism evidence="4 5">
    <name type="scientific">Pontiella sulfatireligans</name>
    <dbReference type="NCBI Taxonomy" id="2750658"/>
    <lineage>
        <taxon>Bacteria</taxon>
        <taxon>Pseudomonadati</taxon>
        <taxon>Kiritimatiellota</taxon>
        <taxon>Kiritimatiellia</taxon>
        <taxon>Kiritimatiellales</taxon>
        <taxon>Pontiellaceae</taxon>
        <taxon>Pontiella</taxon>
    </lineage>
</organism>
<dbReference type="RefSeq" id="WP_136060283.1">
    <property type="nucleotide sequence ID" value="NZ_CAAHFH010000001.1"/>
</dbReference>
<accession>A0A6C2UHE3</accession>
<sequence>MMIVKRIVLISLLMGAAAYADHDKRPNVIVILADDMRYDGVAANGNAQVKTPNLNRLAERGSVFDHAYLQGANTGATCVASRAQLLCGRGVFRIEGGKGSTFAPSHKTIAQAFSSGGYFTFITGKSHNQPESAMRGFQGGARLYGLSKGAYYVTNKDERRSHFGLSYQDYREDGQYDEKHLYLVGLKGEKCSNPSEIKNHEGLHSSDVIGQAAVDFIQSYDRSDPFFLYLPFHAPHDPRQAPAEYLDLYPPESIALPSNFLPKHPFDFGELKTRDEKLAPYPRTKEDTQKQLSEYYAIITHMDAAIGRVFAALKERGLVDNTIVVFTSDSGLAVGSHGLFGKQNLYDDGGTHVPMIMAGPGVPSGKRTDSLMYTYDLYPTLCDLTGVSIPDSVTGVSQKMAIEGNVKESVRDDLYFGFKGTVRAVCNERFKLIEYAYKGKRLTQLFDLENDPDECTNLADNAEYAQILNRMRKLLEGHRGDETESWRDKFWEIYNGK</sequence>
<dbReference type="Pfam" id="PF00884">
    <property type="entry name" value="Sulfatase"/>
    <property type="match status" value="1"/>
</dbReference>
<dbReference type="AlphaFoldDB" id="A0A6C2UHE3"/>
<dbReference type="SUPFAM" id="SSF53649">
    <property type="entry name" value="Alkaline phosphatase-like"/>
    <property type="match status" value="1"/>
</dbReference>
<dbReference type="Gene3D" id="3.40.720.10">
    <property type="entry name" value="Alkaline Phosphatase, subunit A"/>
    <property type="match status" value="1"/>
</dbReference>
<keyword evidence="2" id="KW-0732">Signal</keyword>
<dbReference type="GO" id="GO:0004065">
    <property type="term" value="F:arylsulfatase activity"/>
    <property type="evidence" value="ECO:0007669"/>
    <property type="project" value="TreeGrafter"/>
</dbReference>
<evidence type="ECO:0000313" key="5">
    <source>
        <dbReference type="Proteomes" id="UP000346198"/>
    </source>
</evidence>
<protein>
    <submittedName>
        <fullName evidence="4">Arylsulfatase</fullName>
    </submittedName>
</protein>
<dbReference type="CDD" id="cd16155">
    <property type="entry name" value="sulfatase_like"/>
    <property type="match status" value="1"/>
</dbReference>
<dbReference type="EMBL" id="CAAHFH010000001">
    <property type="protein sequence ID" value="VGO18831.1"/>
    <property type="molecule type" value="Genomic_DNA"/>
</dbReference>
<evidence type="ECO:0000256" key="1">
    <source>
        <dbReference type="ARBA" id="ARBA00008779"/>
    </source>
</evidence>
<evidence type="ECO:0000259" key="3">
    <source>
        <dbReference type="Pfam" id="PF00884"/>
    </source>
</evidence>
<feature type="domain" description="Sulfatase N-terminal" evidence="3">
    <location>
        <begin position="26"/>
        <end position="387"/>
    </location>
</feature>
<dbReference type="PANTHER" id="PTHR42693">
    <property type="entry name" value="ARYLSULFATASE FAMILY MEMBER"/>
    <property type="match status" value="1"/>
</dbReference>
<feature type="signal peptide" evidence="2">
    <location>
        <begin position="1"/>
        <end position="20"/>
    </location>
</feature>